<dbReference type="NCBIfam" id="TIGR00303">
    <property type="entry name" value="nicotinate mononucleotide-dependent phosphoribosyltransferase CobT"/>
    <property type="match status" value="1"/>
</dbReference>
<dbReference type="HOGENOM" id="CLU_053134_0_0_0"/>
<evidence type="ECO:0000313" key="2">
    <source>
        <dbReference type="Proteomes" id="UP000002030"/>
    </source>
</evidence>
<dbReference type="NCBIfam" id="NF003372">
    <property type="entry name" value="PRK04447.1-5"/>
    <property type="match status" value="1"/>
</dbReference>
<dbReference type="HAMAP" id="MF_01086">
    <property type="entry name" value="UPF0284"/>
    <property type="match status" value="1"/>
</dbReference>
<dbReference type="AlphaFoldDB" id="D1B908"/>
<organism evidence="1 2">
    <name type="scientific">Thermanaerovibrio acidaminovorans (strain ATCC 49978 / DSM 6589 / Su883)</name>
    <name type="common">Selenomonas acidaminovorans</name>
    <dbReference type="NCBI Taxonomy" id="525903"/>
    <lineage>
        <taxon>Bacteria</taxon>
        <taxon>Thermotogati</taxon>
        <taxon>Synergistota</taxon>
        <taxon>Synergistia</taxon>
        <taxon>Synergistales</taxon>
        <taxon>Synergistaceae</taxon>
        <taxon>Thermanaerovibrio</taxon>
    </lineage>
</organism>
<name>D1B908_THEAS</name>
<dbReference type="STRING" id="525903.Taci_0525"/>
<protein>
    <submittedName>
        <fullName evidence="1">Nicotinate-nucleotide-dimethylbenzimidazolephosp horibosyltransferase</fullName>
    </submittedName>
</protein>
<dbReference type="InterPro" id="IPR002805">
    <property type="entry name" value="Nict_dMeBzImd_PRibTrfase_arc"/>
</dbReference>
<dbReference type="OrthoDB" id="5341906at2"/>
<dbReference type="Gene3D" id="3.40.50.10210">
    <property type="match status" value="1"/>
</dbReference>
<dbReference type="PATRIC" id="fig|525903.6.peg.531"/>
<dbReference type="CDD" id="cd02439">
    <property type="entry name" value="DMB-PRT_CobT"/>
    <property type="match status" value="1"/>
</dbReference>
<dbReference type="InterPro" id="IPR036087">
    <property type="entry name" value="Nict_dMeBzImd_PRibTrfase_sf"/>
</dbReference>
<evidence type="ECO:0000313" key="1">
    <source>
        <dbReference type="EMBL" id="ACZ18761.1"/>
    </source>
</evidence>
<dbReference type="SUPFAM" id="SSF52733">
    <property type="entry name" value="Nicotinate mononucleotide:5,6-dimethylbenzimidazole phosphoribosyltransferase (CobT)"/>
    <property type="match status" value="1"/>
</dbReference>
<reference evidence="1 2" key="1">
    <citation type="journal article" date="2009" name="Stand. Genomic Sci.">
        <title>Complete genome sequence of Thermanaerovibrio acidaminovorans type strain (Su883).</title>
        <authorList>
            <person name="Chovatia M."/>
            <person name="Sikorski J."/>
            <person name="Schroder M."/>
            <person name="Lapidus A."/>
            <person name="Nolan M."/>
            <person name="Tice H."/>
            <person name="Glavina Del Rio T."/>
            <person name="Copeland A."/>
            <person name="Cheng J.F."/>
            <person name="Lucas S."/>
            <person name="Chen F."/>
            <person name="Bruce D."/>
            <person name="Goodwin L."/>
            <person name="Pitluck S."/>
            <person name="Ivanova N."/>
            <person name="Mavromatis K."/>
            <person name="Ovchinnikova G."/>
            <person name="Pati A."/>
            <person name="Chen A."/>
            <person name="Palaniappan K."/>
            <person name="Land M."/>
            <person name="Hauser L."/>
            <person name="Chang Y.J."/>
            <person name="Jeffries C.D."/>
            <person name="Chain P."/>
            <person name="Saunders E."/>
            <person name="Detter J.C."/>
            <person name="Brettin T."/>
            <person name="Rohde M."/>
            <person name="Goker M."/>
            <person name="Spring S."/>
            <person name="Bristow J."/>
            <person name="Markowitz V."/>
            <person name="Hugenholtz P."/>
            <person name="Kyrpides N.C."/>
            <person name="Klenk H.P."/>
            <person name="Eisen J.A."/>
        </authorList>
    </citation>
    <scope>NUCLEOTIDE SEQUENCE [LARGE SCALE GENOMIC DNA]</scope>
    <source>
        <strain evidence="2">ATCC 49978 / DSM 6589 / Su883</strain>
    </source>
</reference>
<dbReference type="PANTHER" id="PTHR38811">
    <property type="match status" value="1"/>
</dbReference>
<dbReference type="eggNOG" id="COG2038">
    <property type="taxonomic scope" value="Bacteria"/>
</dbReference>
<keyword evidence="2" id="KW-1185">Reference proteome</keyword>
<sequence>MFFLFIGASDLCKIPGLSAAGANPEVIPFTAAADADVVYFGRPRVVDAVPVDPQGHPTPALITRACLELAGFPFVTVRCGSYLPPACPHLDLGCAPAQDPTQGPAVRDAVDIFERAAELGRSMGGLDTYVLGESVPGGTTTALLVLRALGVEGMVSSAGPVNPISLKEDLWRRASTRAGAFLGSLKGDPLRAVMELGDPMQAAVAGFVSGLPSTSRVVLAGGTQMLAVAAVLRALGHRGHLTVATTKYVAMDPSCAFLPMADRIGVEAYWAPLDFSGAPRGLADYERGFVKEGVGAGGAVWYAVHRGVSVEAVCRRVEGIYAEMMGLEVEGEVEPR</sequence>
<dbReference type="GO" id="GO:0008939">
    <property type="term" value="F:nicotinate-nucleotide-dimethylbenzimidazole phosphoribosyltransferase activity"/>
    <property type="evidence" value="ECO:0007669"/>
    <property type="project" value="InterPro"/>
</dbReference>
<dbReference type="KEGG" id="tai:Taci_0525"/>
<dbReference type="InterPro" id="IPR003200">
    <property type="entry name" value="Nict_dMeBzImd_PRibTrfase"/>
</dbReference>
<dbReference type="Proteomes" id="UP000002030">
    <property type="component" value="Chromosome"/>
</dbReference>
<dbReference type="PANTHER" id="PTHR38811:SF1">
    <property type="entry name" value="UPF0284 PROTEIN SLL1500"/>
    <property type="match status" value="1"/>
</dbReference>
<dbReference type="EnsemblBacteria" id="ACZ18761">
    <property type="protein sequence ID" value="ACZ18761"/>
    <property type="gene ID" value="Taci_0525"/>
</dbReference>
<accession>D1B908</accession>
<dbReference type="EMBL" id="CP001818">
    <property type="protein sequence ID" value="ACZ18761.1"/>
    <property type="molecule type" value="Genomic_DNA"/>
</dbReference>
<proteinExistence type="inferred from homology"/>
<dbReference type="RefSeq" id="WP_012869277.1">
    <property type="nucleotide sequence ID" value="NC_013522.1"/>
</dbReference>
<gene>
    <name evidence="1" type="ordered locus">Taci_0525</name>
</gene>